<dbReference type="Proteomes" id="UP000762676">
    <property type="component" value="Unassembled WGS sequence"/>
</dbReference>
<keyword evidence="3 7" id="KW-0812">Transmembrane</keyword>
<evidence type="ECO:0000256" key="2">
    <source>
        <dbReference type="ARBA" id="ARBA00022448"/>
    </source>
</evidence>
<comment type="subcellular location">
    <subcellularLocation>
        <location evidence="1">Membrane</location>
        <topology evidence="1">Multi-pass membrane protein</topology>
    </subcellularLocation>
</comment>
<dbReference type="InterPro" id="IPR036259">
    <property type="entry name" value="MFS_trans_sf"/>
</dbReference>
<sequence>MWFKDTKWVKVCSLIGAHFTASPLAFLWSWGNLAPYLNSYYKFSCSPDCVDGSNQWVLHLYIVFVTPGLFTVGRLASVIGMKGLALLSALLCGVPMMASAWTVNISVVGSTILLGVLNGISLGTSLNTAMMSVNVWAPEKTAILSGTVTSLPPVLAFIQNQIVTAYVNPKNLKPDVTEFSNTYFSQSEILERVPNAIRILAGITLGMQLIGFLLTSDPPTPVVRACSTTVDVCKQGKTHHRKSLKDTSSALDAAHPLRTEHSHSNGKAATTYGSSNGCQHQTDMTALETIGADDKAEKSGTSHSTGALSSLVPEPLLSCSIIQAVKSASFWANSTFLAVEVYGTTVKNGYFKVFGLMYIPDDNLLTVLSSIIPLAEAAIRVIFGVLLNKNIISMKASLVISLSLNCVLFSLFYFAPQLHFVAYLVLIFGLCLSHGQLFVLYTTVTFKVFGPANFAMLYATGYLPTAALVLVAAGIVTPVLDTVGWFWLFMTVAAPSTLVLIAAVCTDVRPNLAAYL</sequence>
<dbReference type="EMBL" id="BMAT01013368">
    <property type="protein sequence ID" value="GFS11312.1"/>
    <property type="molecule type" value="Genomic_DNA"/>
</dbReference>
<keyword evidence="5 7" id="KW-0472">Membrane</keyword>
<evidence type="ECO:0000256" key="6">
    <source>
        <dbReference type="SAM" id="MobiDB-lite"/>
    </source>
</evidence>
<feature type="transmembrane region" description="Helical" evidence="7">
    <location>
        <begin position="56"/>
        <end position="76"/>
    </location>
</feature>
<dbReference type="GO" id="GO:0016020">
    <property type="term" value="C:membrane"/>
    <property type="evidence" value="ECO:0007669"/>
    <property type="project" value="UniProtKB-SubCell"/>
</dbReference>
<name>A0AAV4IM39_9GAST</name>
<feature type="transmembrane region" description="Helical" evidence="7">
    <location>
        <begin position="107"/>
        <end position="126"/>
    </location>
</feature>
<dbReference type="Gene3D" id="1.20.1250.20">
    <property type="entry name" value="MFS general substrate transporter like domains"/>
    <property type="match status" value="1"/>
</dbReference>
<feature type="transmembrane region" description="Helical" evidence="7">
    <location>
        <begin position="398"/>
        <end position="415"/>
    </location>
</feature>
<dbReference type="AlphaFoldDB" id="A0AAV4IM39"/>
<evidence type="ECO:0000256" key="3">
    <source>
        <dbReference type="ARBA" id="ARBA00022692"/>
    </source>
</evidence>
<keyword evidence="9" id="KW-1185">Reference proteome</keyword>
<dbReference type="SUPFAM" id="SSF103473">
    <property type="entry name" value="MFS general substrate transporter"/>
    <property type="match status" value="1"/>
</dbReference>
<feature type="transmembrane region" description="Helical" evidence="7">
    <location>
        <begin position="12"/>
        <end position="31"/>
    </location>
</feature>
<keyword evidence="2" id="KW-0813">Transport</keyword>
<dbReference type="PANTHER" id="PTHR43385:SF1">
    <property type="entry name" value="RIBOFLAVIN TRANSPORTER RIBJ"/>
    <property type="match status" value="1"/>
</dbReference>
<dbReference type="PANTHER" id="PTHR43385">
    <property type="entry name" value="RIBOFLAVIN TRANSPORTER RIBJ"/>
    <property type="match status" value="1"/>
</dbReference>
<evidence type="ECO:0000256" key="1">
    <source>
        <dbReference type="ARBA" id="ARBA00004141"/>
    </source>
</evidence>
<feature type="transmembrane region" description="Helical" evidence="7">
    <location>
        <begin position="485"/>
        <end position="506"/>
    </location>
</feature>
<feature type="transmembrane region" description="Helical" evidence="7">
    <location>
        <begin position="456"/>
        <end position="479"/>
    </location>
</feature>
<gene>
    <name evidence="8" type="ORF">ElyMa_006668500</name>
</gene>
<proteinExistence type="predicted"/>
<comment type="caution">
    <text evidence="8">The sequence shown here is derived from an EMBL/GenBank/DDBJ whole genome shotgun (WGS) entry which is preliminary data.</text>
</comment>
<keyword evidence="4 7" id="KW-1133">Transmembrane helix</keyword>
<feature type="transmembrane region" description="Helical" evidence="7">
    <location>
        <begin position="421"/>
        <end position="444"/>
    </location>
</feature>
<feature type="compositionally biased region" description="Polar residues" evidence="6">
    <location>
        <begin position="265"/>
        <end position="276"/>
    </location>
</feature>
<organism evidence="8 9">
    <name type="scientific">Elysia marginata</name>
    <dbReference type="NCBI Taxonomy" id="1093978"/>
    <lineage>
        <taxon>Eukaryota</taxon>
        <taxon>Metazoa</taxon>
        <taxon>Spiralia</taxon>
        <taxon>Lophotrochozoa</taxon>
        <taxon>Mollusca</taxon>
        <taxon>Gastropoda</taxon>
        <taxon>Heterobranchia</taxon>
        <taxon>Euthyneura</taxon>
        <taxon>Panpulmonata</taxon>
        <taxon>Sacoglossa</taxon>
        <taxon>Placobranchoidea</taxon>
        <taxon>Plakobranchidae</taxon>
        <taxon>Elysia</taxon>
    </lineage>
</organism>
<reference evidence="8 9" key="1">
    <citation type="journal article" date="2021" name="Elife">
        <title>Chloroplast acquisition without the gene transfer in kleptoplastic sea slugs, Plakobranchus ocellatus.</title>
        <authorList>
            <person name="Maeda T."/>
            <person name="Takahashi S."/>
            <person name="Yoshida T."/>
            <person name="Shimamura S."/>
            <person name="Takaki Y."/>
            <person name="Nagai Y."/>
            <person name="Toyoda A."/>
            <person name="Suzuki Y."/>
            <person name="Arimoto A."/>
            <person name="Ishii H."/>
            <person name="Satoh N."/>
            <person name="Nishiyama T."/>
            <person name="Hasebe M."/>
            <person name="Maruyama T."/>
            <person name="Minagawa J."/>
            <person name="Obokata J."/>
            <person name="Shigenobu S."/>
        </authorList>
    </citation>
    <scope>NUCLEOTIDE SEQUENCE [LARGE SCALE GENOMIC DNA]</scope>
</reference>
<dbReference type="InterPro" id="IPR052983">
    <property type="entry name" value="MFS_Riboflavin_Transporter"/>
</dbReference>
<feature type="transmembrane region" description="Helical" evidence="7">
    <location>
        <begin position="364"/>
        <end position="386"/>
    </location>
</feature>
<evidence type="ECO:0000313" key="8">
    <source>
        <dbReference type="EMBL" id="GFS11312.1"/>
    </source>
</evidence>
<protein>
    <submittedName>
        <fullName evidence="8">Oxalate:formate antiporter-like isoform X1</fullName>
    </submittedName>
</protein>
<evidence type="ECO:0000313" key="9">
    <source>
        <dbReference type="Proteomes" id="UP000762676"/>
    </source>
</evidence>
<accession>A0AAV4IM39</accession>
<evidence type="ECO:0000256" key="4">
    <source>
        <dbReference type="ARBA" id="ARBA00022989"/>
    </source>
</evidence>
<feature type="region of interest" description="Disordered" evidence="6">
    <location>
        <begin position="256"/>
        <end position="276"/>
    </location>
</feature>
<evidence type="ECO:0000256" key="7">
    <source>
        <dbReference type="SAM" id="Phobius"/>
    </source>
</evidence>
<evidence type="ECO:0000256" key="5">
    <source>
        <dbReference type="ARBA" id="ARBA00023136"/>
    </source>
</evidence>